<feature type="region of interest" description="Disordered" evidence="1">
    <location>
        <begin position="249"/>
        <end position="275"/>
    </location>
</feature>
<gene>
    <name evidence="2" type="ORF">HYPSUDRAFT_80374</name>
</gene>
<organism evidence="2 3">
    <name type="scientific">Hypholoma sublateritium (strain FD-334 SS-4)</name>
    <dbReference type="NCBI Taxonomy" id="945553"/>
    <lineage>
        <taxon>Eukaryota</taxon>
        <taxon>Fungi</taxon>
        <taxon>Dikarya</taxon>
        <taxon>Basidiomycota</taxon>
        <taxon>Agaricomycotina</taxon>
        <taxon>Agaricomycetes</taxon>
        <taxon>Agaricomycetidae</taxon>
        <taxon>Agaricales</taxon>
        <taxon>Agaricineae</taxon>
        <taxon>Strophariaceae</taxon>
        <taxon>Hypholoma</taxon>
    </lineage>
</organism>
<proteinExistence type="predicted"/>
<evidence type="ECO:0000313" key="2">
    <source>
        <dbReference type="EMBL" id="KJA15745.1"/>
    </source>
</evidence>
<evidence type="ECO:0000313" key="3">
    <source>
        <dbReference type="Proteomes" id="UP000054270"/>
    </source>
</evidence>
<reference evidence="3" key="1">
    <citation type="submission" date="2014-04" db="EMBL/GenBank/DDBJ databases">
        <title>Evolutionary Origins and Diversification of the Mycorrhizal Mutualists.</title>
        <authorList>
            <consortium name="DOE Joint Genome Institute"/>
            <consortium name="Mycorrhizal Genomics Consortium"/>
            <person name="Kohler A."/>
            <person name="Kuo A."/>
            <person name="Nagy L.G."/>
            <person name="Floudas D."/>
            <person name="Copeland A."/>
            <person name="Barry K.W."/>
            <person name="Cichocki N."/>
            <person name="Veneault-Fourrey C."/>
            <person name="LaButti K."/>
            <person name="Lindquist E.A."/>
            <person name="Lipzen A."/>
            <person name="Lundell T."/>
            <person name="Morin E."/>
            <person name="Murat C."/>
            <person name="Riley R."/>
            <person name="Ohm R."/>
            <person name="Sun H."/>
            <person name="Tunlid A."/>
            <person name="Henrissat B."/>
            <person name="Grigoriev I.V."/>
            <person name="Hibbett D.S."/>
            <person name="Martin F."/>
        </authorList>
    </citation>
    <scope>NUCLEOTIDE SEQUENCE [LARGE SCALE GENOMIC DNA]</scope>
    <source>
        <strain evidence="3">FD-334 SS-4</strain>
    </source>
</reference>
<sequence length="417" mass="44885">MSRSYYTTQQSEYSSNNAEWTPNELWFFQALKAISTASEADYTTQQSAYSSSDDSASVLPSFNATRHTQNLLPDFAPGSSTLLNALGPSEPTPTFTAIEGIKAYPIPPPTRNDLYPAGPSIQNSGWGLPAYTAVTLSRDNSPVSESSAGLLTPPSGPPNRWPSVAQESLGYSTPLLTNYFPEDLPPEQNGRDMTHATWNVSGHSSVSQSVLNDEEIVVNNIVFGLPTSTGQPYTGEISAGDYAPYALQAQSSNGSDDTSGGSRRGKRKADDSPWADDCDALSYKRACVPVSGEHSVMGDHQASSSSKSQILSHQDESLTDFTPLVVLNMASAPENHHAPALGKNGSRVAKKATKEYKFYTHVGSVNSKGDASTRKRRIQDQGFFPDTIGAPAEPVSLRWPTVAFVVREPRRSGKRGI</sequence>
<name>A0A0D2P5Q7_HYPSF</name>
<dbReference type="Proteomes" id="UP000054270">
    <property type="component" value="Unassembled WGS sequence"/>
</dbReference>
<protein>
    <submittedName>
        <fullName evidence="2">Uncharacterized protein</fullName>
    </submittedName>
</protein>
<feature type="compositionally biased region" description="Low complexity" evidence="1">
    <location>
        <begin position="251"/>
        <end position="261"/>
    </location>
</feature>
<accession>A0A0D2P5Q7</accession>
<evidence type="ECO:0000256" key="1">
    <source>
        <dbReference type="SAM" id="MobiDB-lite"/>
    </source>
</evidence>
<dbReference type="EMBL" id="KN817636">
    <property type="protein sequence ID" value="KJA15745.1"/>
    <property type="molecule type" value="Genomic_DNA"/>
</dbReference>
<feature type="compositionally biased region" description="Polar residues" evidence="1">
    <location>
        <begin position="139"/>
        <end position="149"/>
    </location>
</feature>
<dbReference type="AlphaFoldDB" id="A0A0D2P5Q7"/>
<keyword evidence="3" id="KW-1185">Reference proteome</keyword>
<feature type="region of interest" description="Disordered" evidence="1">
    <location>
        <begin position="139"/>
        <end position="159"/>
    </location>
</feature>